<dbReference type="Proteomes" id="UP001610334">
    <property type="component" value="Unassembled WGS sequence"/>
</dbReference>
<accession>A0ABR4GSR9</accession>
<evidence type="ECO:0000313" key="1">
    <source>
        <dbReference type="EMBL" id="KAL2802108.1"/>
    </source>
</evidence>
<dbReference type="EMBL" id="JBFXLT010000208">
    <property type="protein sequence ID" value="KAL2802108.1"/>
    <property type="molecule type" value="Genomic_DNA"/>
</dbReference>
<proteinExistence type="predicted"/>
<evidence type="ECO:0000313" key="2">
    <source>
        <dbReference type="Proteomes" id="UP001610334"/>
    </source>
</evidence>
<keyword evidence="2" id="KW-1185">Reference proteome</keyword>
<reference evidence="1 2" key="1">
    <citation type="submission" date="2024-07" db="EMBL/GenBank/DDBJ databases">
        <title>Section-level genome sequencing and comparative genomics of Aspergillus sections Usti and Cavernicolus.</title>
        <authorList>
            <consortium name="Lawrence Berkeley National Laboratory"/>
            <person name="Nybo J.L."/>
            <person name="Vesth T.C."/>
            <person name="Theobald S."/>
            <person name="Frisvad J.C."/>
            <person name="Larsen T.O."/>
            <person name="Kjaerboelling I."/>
            <person name="Rothschild-Mancinelli K."/>
            <person name="Lyhne E.K."/>
            <person name="Kogle M.E."/>
            <person name="Barry K."/>
            <person name="Clum A."/>
            <person name="Na H."/>
            <person name="Ledsgaard L."/>
            <person name="Lin J."/>
            <person name="Lipzen A."/>
            <person name="Kuo A."/>
            <person name="Riley R."/>
            <person name="Mondo S."/>
            <person name="Labutti K."/>
            <person name="Haridas S."/>
            <person name="Pangalinan J."/>
            <person name="Salamov A.A."/>
            <person name="Simmons B.A."/>
            <person name="Magnuson J.K."/>
            <person name="Chen J."/>
            <person name="Drula E."/>
            <person name="Henrissat B."/>
            <person name="Wiebenga A."/>
            <person name="Lubbers R.J."/>
            <person name="Gomes A.C."/>
            <person name="Makela M.R."/>
            <person name="Stajich J."/>
            <person name="Grigoriev I.V."/>
            <person name="Mortensen U.H."/>
            <person name="De Vries R.P."/>
            <person name="Baker S.E."/>
            <person name="Andersen M.R."/>
        </authorList>
    </citation>
    <scope>NUCLEOTIDE SEQUENCE [LARGE SCALE GENOMIC DNA]</scope>
    <source>
        <strain evidence="1 2">CBS 588.65</strain>
    </source>
</reference>
<sequence>MAPTLLPSSAAAFAPRSSPSVVLKTQIEPWLTAILKRVDKRRRNNVLQHTRCLTEKLSSPNAIWTLCSIMFPKATKSEPKKDENPLVGALFSHEIIHMEAYVVHVDMVSQHEVAFKLTPETIKELVDYHKEVYLVDIATNTKDWPERDNRLRKLHDEFIQAANKFVFRADVQALEGLDEDGAGELLGGRSVTAKMAILSLFVPLLSRSPHVAICSIPFLPSSTGPELLEPWRSLSSARRCPQQSQTMIEPLLWAGSSMATQYTVSVYPATGYYSTPRYDSTTGTSNSPCMMPLSAFEAIQYHGNLDY</sequence>
<name>A0ABR4GSR9_9EURO</name>
<protein>
    <submittedName>
        <fullName evidence="1">Uncharacterized protein</fullName>
    </submittedName>
</protein>
<organism evidence="1 2">
    <name type="scientific">Aspergillus granulosus</name>
    <dbReference type="NCBI Taxonomy" id="176169"/>
    <lineage>
        <taxon>Eukaryota</taxon>
        <taxon>Fungi</taxon>
        <taxon>Dikarya</taxon>
        <taxon>Ascomycota</taxon>
        <taxon>Pezizomycotina</taxon>
        <taxon>Eurotiomycetes</taxon>
        <taxon>Eurotiomycetidae</taxon>
        <taxon>Eurotiales</taxon>
        <taxon>Aspergillaceae</taxon>
        <taxon>Aspergillus</taxon>
        <taxon>Aspergillus subgen. Nidulantes</taxon>
    </lineage>
</organism>
<comment type="caution">
    <text evidence="1">The sequence shown here is derived from an EMBL/GenBank/DDBJ whole genome shotgun (WGS) entry which is preliminary data.</text>
</comment>
<gene>
    <name evidence="1" type="ORF">BJX63DRAFT_441392</name>
</gene>